<reference evidence="1 2" key="1">
    <citation type="submission" date="2017-05" db="EMBL/GenBank/DDBJ databases">
        <title>Comparative genomics and methylome analysis of the gut commensal Bifidobacterium breve.</title>
        <authorList>
            <person name="Bottacini F."/>
            <person name="Morrissey R."/>
            <person name="Roberts R.J."/>
            <person name="James K."/>
            <person name="van Breen J."/>
            <person name="Egan M."/>
            <person name="Lambert J."/>
            <person name="van Limpt K."/>
            <person name="Stanton C."/>
            <person name="Knol J."/>
            <person name="O' Connell Motherway M."/>
            <person name="van Sinderen D."/>
        </authorList>
    </citation>
    <scope>NUCLEOTIDE SEQUENCE [LARGE SCALE GENOMIC DNA]</scope>
    <source>
        <strain evidence="1 2">215W447a</strain>
    </source>
</reference>
<dbReference type="EMBL" id="CP021558">
    <property type="protein sequence ID" value="AUE03177.1"/>
    <property type="molecule type" value="Genomic_DNA"/>
</dbReference>
<evidence type="ECO:0000313" key="1">
    <source>
        <dbReference type="EMBL" id="AUE03177.1"/>
    </source>
</evidence>
<proteinExistence type="predicted"/>
<gene>
    <name evidence="1" type="ORF">BB215W447A_1161</name>
</gene>
<name>A0A2K9B3A5_BIFBR</name>
<evidence type="ECO:0000313" key="2">
    <source>
        <dbReference type="Proteomes" id="UP000232491"/>
    </source>
</evidence>
<organism evidence="1 2">
    <name type="scientific">Bifidobacterium breve</name>
    <dbReference type="NCBI Taxonomy" id="1685"/>
    <lineage>
        <taxon>Bacteria</taxon>
        <taxon>Bacillati</taxon>
        <taxon>Actinomycetota</taxon>
        <taxon>Actinomycetes</taxon>
        <taxon>Bifidobacteriales</taxon>
        <taxon>Bifidobacteriaceae</taxon>
        <taxon>Bifidobacterium</taxon>
    </lineage>
</organism>
<protein>
    <submittedName>
        <fullName evidence="1">Uncharacterized protein</fullName>
    </submittedName>
</protein>
<accession>A0A2K9B3A5</accession>
<sequence length="107" mass="12389">MRMVRPNTLTVEQTARLLHVPESFLPSLYGRRLFPAPDADGCFDAGRVRVALRRLPWLRELGVPLCERELAGIDPRLRIPPYRGFTWAQRRYCRLWQCLDAAWAPAA</sequence>
<dbReference type="Proteomes" id="UP000232491">
    <property type="component" value="Chromosome"/>
</dbReference>
<dbReference type="AlphaFoldDB" id="A0A2K9B3A5"/>